<comment type="function">
    <text evidence="6">Catalyzes the reversible oxidation of malate to oxaloacetate.</text>
</comment>
<dbReference type="GO" id="GO:0006089">
    <property type="term" value="P:lactate metabolic process"/>
    <property type="evidence" value="ECO:0007669"/>
    <property type="project" value="TreeGrafter"/>
</dbReference>
<feature type="binding site" evidence="6 9">
    <location>
        <begin position="8"/>
        <end position="13"/>
    </location>
    <ligand>
        <name>NAD(+)</name>
        <dbReference type="ChEBI" id="CHEBI:57540"/>
    </ligand>
</feature>
<evidence type="ECO:0000256" key="2">
    <source>
        <dbReference type="ARBA" id="ARBA00022532"/>
    </source>
</evidence>
<keyword evidence="3 6" id="KW-0560">Oxidoreductase</keyword>
<dbReference type="HAMAP" id="MF_00487">
    <property type="entry name" value="Malate_dehydrog_3"/>
    <property type="match status" value="1"/>
</dbReference>
<dbReference type="SUPFAM" id="SSF56327">
    <property type="entry name" value="LDH C-terminal domain-like"/>
    <property type="match status" value="1"/>
</dbReference>
<dbReference type="NCBIfam" id="NF004863">
    <property type="entry name" value="PRK06223.1"/>
    <property type="match status" value="1"/>
</dbReference>
<dbReference type="InterPro" id="IPR011275">
    <property type="entry name" value="Malate_DH_type3"/>
</dbReference>
<dbReference type="GO" id="GO:0006099">
    <property type="term" value="P:tricarboxylic acid cycle"/>
    <property type="evidence" value="ECO:0007669"/>
    <property type="project" value="UniProtKB-UniRule"/>
</dbReference>
<dbReference type="PIRSF" id="PIRSF000102">
    <property type="entry name" value="Lac_mal_DH"/>
    <property type="match status" value="1"/>
</dbReference>
<dbReference type="PANTHER" id="PTHR43128">
    <property type="entry name" value="L-2-HYDROXYCARBOXYLATE DEHYDROGENASE (NAD(P)(+))"/>
    <property type="match status" value="1"/>
</dbReference>
<dbReference type="InterPro" id="IPR022383">
    <property type="entry name" value="Lactate/malate_DH_C"/>
</dbReference>
<evidence type="ECO:0000313" key="12">
    <source>
        <dbReference type="EMBL" id="MBC8336430.1"/>
    </source>
</evidence>
<dbReference type="GO" id="GO:0004459">
    <property type="term" value="F:L-lactate dehydrogenase (NAD+) activity"/>
    <property type="evidence" value="ECO:0007669"/>
    <property type="project" value="UniProtKB-EC"/>
</dbReference>
<dbReference type="PRINTS" id="PR00086">
    <property type="entry name" value="LLDHDRGNASE"/>
</dbReference>
<comment type="similarity">
    <text evidence="6">Belongs to the LDH/MDH superfamily. MDH type 3 family.</text>
</comment>
<evidence type="ECO:0000256" key="5">
    <source>
        <dbReference type="ARBA" id="ARBA00049258"/>
    </source>
</evidence>
<evidence type="ECO:0000256" key="3">
    <source>
        <dbReference type="ARBA" id="ARBA00023002"/>
    </source>
</evidence>
<evidence type="ECO:0000259" key="10">
    <source>
        <dbReference type="Pfam" id="PF00056"/>
    </source>
</evidence>
<dbReference type="SUPFAM" id="SSF51735">
    <property type="entry name" value="NAD(P)-binding Rossmann-fold domains"/>
    <property type="match status" value="1"/>
</dbReference>
<feature type="binding site" evidence="6 9">
    <location>
        <position position="32"/>
    </location>
    <ligand>
        <name>NAD(+)</name>
        <dbReference type="ChEBI" id="CHEBI:57540"/>
    </ligand>
</feature>
<keyword evidence="4 6" id="KW-0520">NAD</keyword>
<feature type="active site" description="Proton acceptor" evidence="6 7">
    <location>
        <position position="174"/>
    </location>
</feature>
<dbReference type="FunFam" id="3.90.110.10:FF:000004">
    <property type="entry name" value="Malate dehydrogenase"/>
    <property type="match status" value="1"/>
</dbReference>
<dbReference type="InterPro" id="IPR015955">
    <property type="entry name" value="Lactate_DH/Glyco_Ohase_4_C"/>
</dbReference>
<feature type="binding site" evidence="6 9">
    <location>
        <position position="94"/>
    </location>
    <ligand>
        <name>NAD(+)</name>
        <dbReference type="ChEBI" id="CHEBI:57540"/>
    </ligand>
</feature>
<comment type="similarity">
    <text evidence="1">Belongs to the LDH/MDH superfamily. LDH family.</text>
</comment>
<feature type="binding site" evidence="6 8">
    <location>
        <position position="150"/>
    </location>
    <ligand>
        <name>substrate</name>
    </ligand>
</feature>
<evidence type="ECO:0000256" key="8">
    <source>
        <dbReference type="PIRSR" id="PIRSR000102-2"/>
    </source>
</evidence>
<evidence type="ECO:0000256" key="7">
    <source>
        <dbReference type="PIRSR" id="PIRSR000102-1"/>
    </source>
</evidence>
<feature type="domain" description="Lactate/malate dehydrogenase C-terminal" evidence="11">
    <location>
        <begin position="146"/>
        <end position="305"/>
    </location>
</feature>
<proteinExistence type="inferred from homology"/>
<accession>A0A8J6NNI6</accession>
<dbReference type="Proteomes" id="UP000614469">
    <property type="component" value="Unassembled WGS sequence"/>
</dbReference>
<comment type="caution">
    <text evidence="12">The sequence shown here is derived from an EMBL/GenBank/DDBJ whole genome shotgun (WGS) entry which is preliminary data.</text>
</comment>
<evidence type="ECO:0000259" key="11">
    <source>
        <dbReference type="Pfam" id="PF02866"/>
    </source>
</evidence>
<organism evidence="12 13">
    <name type="scientific">Candidatus Desulfolinea nitratireducens</name>
    <dbReference type="NCBI Taxonomy" id="2841698"/>
    <lineage>
        <taxon>Bacteria</taxon>
        <taxon>Bacillati</taxon>
        <taxon>Chloroflexota</taxon>
        <taxon>Anaerolineae</taxon>
        <taxon>Anaerolineales</taxon>
        <taxon>Anaerolineales incertae sedis</taxon>
        <taxon>Candidatus Desulfolinea</taxon>
    </lineage>
</organism>
<feature type="binding site" evidence="6">
    <location>
        <begin position="117"/>
        <end position="119"/>
    </location>
    <ligand>
        <name>NAD(+)</name>
        <dbReference type="ChEBI" id="CHEBI:57540"/>
    </ligand>
</feature>
<dbReference type="Pfam" id="PF02866">
    <property type="entry name" value="Ldh_1_C"/>
    <property type="match status" value="1"/>
</dbReference>
<protein>
    <recommendedName>
        <fullName evidence="6">Malate dehydrogenase</fullName>
        <ecNumber evidence="6">1.1.1.37</ecNumber>
    </recommendedName>
</protein>
<keyword evidence="2 6" id="KW-0816">Tricarboxylic acid cycle</keyword>
<gene>
    <name evidence="6 12" type="primary">mdh</name>
    <name evidence="12" type="ORF">H8E29_14285</name>
</gene>
<dbReference type="FunFam" id="3.40.50.720:FF:000018">
    <property type="entry name" value="Malate dehydrogenase"/>
    <property type="match status" value="1"/>
</dbReference>
<reference evidence="12 13" key="1">
    <citation type="submission" date="2020-08" db="EMBL/GenBank/DDBJ databases">
        <title>Bridging the membrane lipid divide: bacteria of the FCB group superphylum have the potential to synthesize archaeal ether lipids.</title>
        <authorList>
            <person name="Villanueva L."/>
            <person name="Von Meijenfeldt F.A.B."/>
            <person name="Westbye A.B."/>
            <person name="Yadav S."/>
            <person name="Hopmans E.C."/>
            <person name="Dutilh B.E."/>
            <person name="Sinninghe Damste J.S."/>
        </authorList>
    </citation>
    <scope>NUCLEOTIDE SEQUENCE [LARGE SCALE GENOMIC DNA]</scope>
    <source>
        <strain evidence="12">NIOZ-UU36</strain>
    </source>
</reference>
<dbReference type="GO" id="GO:0030060">
    <property type="term" value="F:L-malate dehydrogenase (NAD+) activity"/>
    <property type="evidence" value="ECO:0007669"/>
    <property type="project" value="UniProtKB-UniRule"/>
</dbReference>
<dbReference type="Pfam" id="PF00056">
    <property type="entry name" value="Ldh_1_N"/>
    <property type="match status" value="1"/>
</dbReference>
<dbReference type="EMBL" id="JACNJN010000161">
    <property type="protein sequence ID" value="MBC8336430.1"/>
    <property type="molecule type" value="Genomic_DNA"/>
</dbReference>
<feature type="binding site" evidence="6 8">
    <location>
        <position position="119"/>
    </location>
    <ligand>
        <name>substrate</name>
    </ligand>
</feature>
<name>A0A8J6NNI6_9CHLR</name>
<feature type="binding site" evidence="6 8">
    <location>
        <position position="87"/>
    </location>
    <ligand>
        <name>substrate</name>
    </ligand>
</feature>
<dbReference type="InterPro" id="IPR036291">
    <property type="entry name" value="NAD(P)-bd_dom_sf"/>
</dbReference>
<evidence type="ECO:0000256" key="4">
    <source>
        <dbReference type="ARBA" id="ARBA00023027"/>
    </source>
</evidence>
<comment type="catalytic activity">
    <reaction evidence="6">
        <text>(S)-malate + NAD(+) = oxaloacetate + NADH + H(+)</text>
        <dbReference type="Rhea" id="RHEA:21432"/>
        <dbReference type="ChEBI" id="CHEBI:15378"/>
        <dbReference type="ChEBI" id="CHEBI:15589"/>
        <dbReference type="ChEBI" id="CHEBI:16452"/>
        <dbReference type="ChEBI" id="CHEBI:57540"/>
        <dbReference type="ChEBI" id="CHEBI:57945"/>
        <dbReference type="EC" id="1.1.1.37"/>
    </reaction>
</comment>
<dbReference type="AlphaFoldDB" id="A0A8J6NNI6"/>
<dbReference type="InterPro" id="IPR001557">
    <property type="entry name" value="L-lactate/malate_DH"/>
</dbReference>
<dbReference type="InterPro" id="IPR001236">
    <property type="entry name" value="Lactate/malate_DH_N"/>
</dbReference>
<evidence type="ECO:0000256" key="6">
    <source>
        <dbReference type="HAMAP-Rule" id="MF_00487"/>
    </source>
</evidence>
<feature type="binding site" evidence="6 8">
    <location>
        <position position="81"/>
    </location>
    <ligand>
        <name>substrate</name>
    </ligand>
</feature>
<comment type="catalytic activity">
    <reaction evidence="5">
        <text>(S)-lactate + NAD(+) = pyruvate + NADH + H(+)</text>
        <dbReference type="Rhea" id="RHEA:23444"/>
        <dbReference type="ChEBI" id="CHEBI:15361"/>
        <dbReference type="ChEBI" id="CHEBI:15378"/>
        <dbReference type="ChEBI" id="CHEBI:16651"/>
        <dbReference type="ChEBI" id="CHEBI:57540"/>
        <dbReference type="ChEBI" id="CHEBI:57945"/>
        <dbReference type="EC" id="1.1.1.27"/>
    </reaction>
</comment>
<dbReference type="CDD" id="cd01339">
    <property type="entry name" value="LDH-like_MDH"/>
    <property type="match status" value="1"/>
</dbReference>
<feature type="domain" description="Lactate/malate dehydrogenase N-terminal" evidence="10">
    <location>
        <begin position="3"/>
        <end position="141"/>
    </location>
</feature>
<dbReference type="Gene3D" id="3.90.110.10">
    <property type="entry name" value="Lactate dehydrogenase/glycoside hydrolase, family 4, C-terminal"/>
    <property type="match status" value="1"/>
</dbReference>
<sequence>MAKISVIGAGMTGSTTAHWLAEREIADIVLVDIMEGMPQGKALDMTQAMPIIGKDVMILGSNDYADTKDSDIVVITAGLPRKPGMTREDLLVKNANIVGSVAEETIKYSPNAIYLILTNPLDTMTYMTMMKTGLPANKIIGQAGILDSARMSAFIAMETGVSVQNINCYVLGGHGDSMVPLTRHSNIAGVPLEKYLDADKLEAIVQRTRKGGGEIVGLLKTGSAFYAPSAAIAQMAEAILKDKKLIVPCAAYLNGEYGQKGIFFGVPVMLGKGGVEKIIEYDLNEDEKTALQNSADAVAKSVEELKGLVEL</sequence>
<evidence type="ECO:0000313" key="13">
    <source>
        <dbReference type="Proteomes" id="UP000614469"/>
    </source>
</evidence>
<dbReference type="PANTHER" id="PTHR43128:SF16">
    <property type="entry name" value="L-LACTATE DEHYDROGENASE"/>
    <property type="match status" value="1"/>
</dbReference>
<evidence type="ECO:0000256" key="9">
    <source>
        <dbReference type="PIRSR" id="PIRSR000102-3"/>
    </source>
</evidence>
<evidence type="ECO:0000256" key="1">
    <source>
        <dbReference type="ARBA" id="ARBA00006054"/>
    </source>
</evidence>
<dbReference type="NCBIfam" id="TIGR01763">
    <property type="entry name" value="MalateDH_bact"/>
    <property type="match status" value="1"/>
</dbReference>
<dbReference type="Gene3D" id="3.40.50.720">
    <property type="entry name" value="NAD(P)-binding Rossmann-like Domain"/>
    <property type="match status" value="1"/>
</dbReference>
<dbReference type="EC" id="1.1.1.37" evidence="6"/>